<dbReference type="Pfam" id="PF04082">
    <property type="entry name" value="Fungal_trans"/>
    <property type="match status" value="1"/>
</dbReference>
<evidence type="ECO:0000256" key="6">
    <source>
        <dbReference type="ARBA" id="ARBA00023242"/>
    </source>
</evidence>
<feature type="region of interest" description="Disordered" evidence="8">
    <location>
        <begin position="291"/>
        <end position="321"/>
    </location>
</feature>
<evidence type="ECO:0000313" key="11">
    <source>
        <dbReference type="Proteomes" id="UP000191522"/>
    </source>
</evidence>
<keyword evidence="3" id="KW-0677">Repeat</keyword>
<dbReference type="CDD" id="cd12148">
    <property type="entry name" value="fungal_TF_MHR"/>
    <property type="match status" value="1"/>
</dbReference>
<dbReference type="GO" id="GO:0005634">
    <property type="term" value="C:nucleus"/>
    <property type="evidence" value="ECO:0007669"/>
    <property type="project" value="UniProtKB-SubCell"/>
</dbReference>
<keyword evidence="6" id="KW-0539">Nucleus</keyword>
<evidence type="ECO:0000256" key="3">
    <source>
        <dbReference type="ARBA" id="ARBA00022737"/>
    </source>
</evidence>
<feature type="compositionally biased region" description="Low complexity" evidence="8">
    <location>
        <begin position="150"/>
        <end position="160"/>
    </location>
</feature>
<sequence length="880" mass="98593">MLLLYSHLFKITRYMIRTSSTKAVKRWGQLESPLGEATVALSLRSIPFPLESTFPPFSKYSEYPMPSPSPQPSGRGGKPRICIHCGRGFRRTEHLERHVRTHTKEKPFICFCGAAFTRRDLLKRHTRISHQDGLASPESQSNSTKTGLQAPHHPAAAAAPISPQYDASAHPVGSIPEPPAVHQWPSAQPEHAVYLAQNQSGNILPVGGPNPNSVPGGHPGIHDPAMIQAAQLLIPGDYQAAPLPYLPEDLNHFQEFTTFLDSIGLPVEWLPSEGEATQLNGIVLEDPQKTALVSQEQPRARRSLREESRGDSPFRSWLPSVPRGDQSLGALSDSEPPQAFKSSLFNISEDQRFRLAASLEDFRDGIPDFTVPSRHTLTRYVTSYFEGFHPHIPFIHIPTFRINECSPELALAIMAIGAQYRFEHRNAERIFHVAKAILHERMSRDSRIASQAAYSMPMGVHPYTHNGSDGNGAVSTMPRQMEVISCLLVLMSYATWERAGLVQEAFQLQGQLVQHLRDVGLTEPHSDPRAQVLDWYEWAGQESIRRTKLISFCFIHIHSVAYNVYPSLRSSEMHLRLPCSTREWTANSASEWEAAQRDRGPQQLFFQDALTFLLQKSRSATPVEPIPAPLGNYILLHGLLQRIHIVSELSLPNGNYSASLPTEELNKIERALRSWTTVWQQAPESSLDPHNANGPIPFTSSALLGLAYVRLSLNLGPYRRLETRDPTIIASALCRSSKPERSYRLIPALIYAAHALSIPVRLGIDHIARSQAFFWSVRHSLASFECAVLLSKWLFTLAEASPDQALSENEGRILRWTRCIVEEAYSSIDIEDESETPPDLEPAALGMAVLRLWARLFKRNTQWPFINCLGQSLEQYMAMI</sequence>
<dbReference type="PROSITE" id="PS50157">
    <property type="entry name" value="ZINC_FINGER_C2H2_2"/>
    <property type="match status" value="1"/>
</dbReference>
<comment type="caution">
    <text evidence="10">The sequence shown here is derived from an EMBL/GenBank/DDBJ whole genome shotgun (WGS) entry which is preliminary data.</text>
</comment>
<evidence type="ECO:0000256" key="1">
    <source>
        <dbReference type="ARBA" id="ARBA00004123"/>
    </source>
</evidence>
<evidence type="ECO:0000256" key="2">
    <source>
        <dbReference type="ARBA" id="ARBA00022723"/>
    </source>
</evidence>
<dbReference type="Gene3D" id="3.30.160.60">
    <property type="entry name" value="Classic Zinc Finger"/>
    <property type="match status" value="2"/>
</dbReference>
<dbReference type="Proteomes" id="UP000191522">
    <property type="component" value="Unassembled WGS sequence"/>
</dbReference>
<dbReference type="AlphaFoldDB" id="A0A1V6PBS5"/>
<dbReference type="GO" id="GO:0000978">
    <property type="term" value="F:RNA polymerase II cis-regulatory region sequence-specific DNA binding"/>
    <property type="evidence" value="ECO:0007669"/>
    <property type="project" value="InterPro"/>
</dbReference>
<evidence type="ECO:0000256" key="4">
    <source>
        <dbReference type="ARBA" id="ARBA00022771"/>
    </source>
</evidence>
<dbReference type="InterPro" id="IPR013087">
    <property type="entry name" value="Znf_C2H2_type"/>
</dbReference>
<dbReference type="SMART" id="SM00355">
    <property type="entry name" value="ZnF_C2H2"/>
    <property type="match status" value="2"/>
</dbReference>
<name>A0A1V6PBS5_PENDC</name>
<keyword evidence="2" id="KW-0479">Metal-binding</keyword>
<comment type="subcellular location">
    <subcellularLocation>
        <location evidence="1">Nucleus</location>
    </subcellularLocation>
</comment>
<evidence type="ECO:0000259" key="9">
    <source>
        <dbReference type="PROSITE" id="PS50157"/>
    </source>
</evidence>
<evidence type="ECO:0000256" key="7">
    <source>
        <dbReference type="PROSITE-ProRule" id="PRU00042"/>
    </source>
</evidence>
<dbReference type="GO" id="GO:0000981">
    <property type="term" value="F:DNA-binding transcription factor activity, RNA polymerase II-specific"/>
    <property type="evidence" value="ECO:0007669"/>
    <property type="project" value="InterPro"/>
</dbReference>
<feature type="compositionally biased region" description="Basic and acidic residues" evidence="8">
    <location>
        <begin position="303"/>
        <end position="312"/>
    </location>
</feature>
<dbReference type="GO" id="GO:0006351">
    <property type="term" value="P:DNA-templated transcription"/>
    <property type="evidence" value="ECO:0007669"/>
    <property type="project" value="InterPro"/>
</dbReference>
<feature type="region of interest" description="Disordered" evidence="8">
    <location>
        <begin position="129"/>
        <end position="185"/>
    </location>
</feature>
<dbReference type="InterPro" id="IPR051059">
    <property type="entry name" value="VerF-like"/>
</dbReference>
<dbReference type="STRING" id="69771.A0A1V6PBS5"/>
<accession>A0A1V6PBS5</accession>
<dbReference type="FunFam" id="3.30.160.60:FF:002343">
    <property type="entry name" value="Zinc finger protein 33A"/>
    <property type="match status" value="1"/>
</dbReference>
<keyword evidence="4 7" id="KW-0863">Zinc-finger</keyword>
<dbReference type="SUPFAM" id="SSF57667">
    <property type="entry name" value="beta-beta-alpha zinc fingers"/>
    <property type="match status" value="1"/>
</dbReference>
<dbReference type="PANTHER" id="PTHR40626:SF10">
    <property type="entry name" value="C2H2-TYPE DOMAIN-CONTAINING PROTEIN"/>
    <property type="match status" value="1"/>
</dbReference>
<dbReference type="PANTHER" id="PTHR40626">
    <property type="entry name" value="MIP31509P"/>
    <property type="match status" value="1"/>
</dbReference>
<dbReference type="PROSITE" id="PS00028">
    <property type="entry name" value="ZINC_FINGER_C2H2_1"/>
    <property type="match status" value="1"/>
</dbReference>
<dbReference type="InterPro" id="IPR007219">
    <property type="entry name" value="XnlR_reg_dom"/>
</dbReference>
<evidence type="ECO:0000313" key="10">
    <source>
        <dbReference type="EMBL" id="OQD74435.1"/>
    </source>
</evidence>
<dbReference type="OMA" id="RSWTSVW"/>
<dbReference type="EMBL" id="MDYL01000011">
    <property type="protein sequence ID" value="OQD74435.1"/>
    <property type="molecule type" value="Genomic_DNA"/>
</dbReference>
<dbReference type="OrthoDB" id="654211at2759"/>
<dbReference type="GO" id="GO:0000785">
    <property type="term" value="C:chromatin"/>
    <property type="evidence" value="ECO:0007669"/>
    <property type="project" value="TreeGrafter"/>
</dbReference>
<gene>
    <name evidence="10" type="ORF">PENDEC_c011G02370</name>
</gene>
<dbReference type="InterPro" id="IPR036236">
    <property type="entry name" value="Znf_C2H2_sf"/>
</dbReference>
<dbReference type="GO" id="GO:0008270">
    <property type="term" value="F:zinc ion binding"/>
    <property type="evidence" value="ECO:0007669"/>
    <property type="project" value="UniProtKB-KW"/>
</dbReference>
<feature type="compositionally biased region" description="Polar residues" evidence="8">
    <location>
        <begin position="137"/>
        <end position="147"/>
    </location>
</feature>
<feature type="region of interest" description="Disordered" evidence="8">
    <location>
        <begin position="61"/>
        <end position="80"/>
    </location>
</feature>
<protein>
    <recommendedName>
        <fullName evidence="9">C2H2-type domain-containing protein</fullName>
    </recommendedName>
</protein>
<reference evidence="11" key="1">
    <citation type="journal article" date="2017" name="Nat. Microbiol.">
        <title>Global analysis of biosynthetic gene clusters reveals vast potential of secondary metabolite production in Penicillium species.</title>
        <authorList>
            <person name="Nielsen J.C."/>
            <person name="Grijseels S."/>
            <person name="Prigent S."/>
            <person name="Ji B."/>
            <person name="Dainat J."/>
            <person name="Nielsen K.F."/>
            <person name="Frisvad J.C."/>
            <person name="Workman M."/>
            <person name="Nielsen J."/>
        </authorList>
    </citation>
    <scope>NUCLEOTIDE SEQUENCE [LARGE SCALE GENOMIC DNA]</scope>
    <source>
        <strain evidence="11">IBT 11843</strain>
    </source>
</reference>
<evidence type="ECO:0000256" key="5">
    <source>
        <dbReference type="ARBA" id="ARBA00022833"/>
    </source>
</evidence>
<evidence type="ECO:0000256" key="8">
    <source>
        <dbReference type="SAM" id="MobiDB-lite"/>
    </source>
</evidence>
<feature type="domain" description="C2H2-type" evidence="9">
    <location>
        <begin position="80"/>
        <end position="107"/>
    </location>
</feature>
<proteinExistence type="predicted"/>
<keyword evidence="5" id="KW-0862">Zinc</keyword>
<keyword evidence="11" id="KW-1185">Reference proteome</keyword>
<organism evidence="10 11">
    <name type="scientific">Penicillium decumbens</name>
    <dbReference type="NCBI Taxonomy" id="69771"/>
    <lineage>
        <taxon>Eukaryota</taxon>
        <taxon>Fungi</taxon>
        <taxon>Dikarya</taxon>
        <taxon>Ascomycota</taxon>
        <taxon>Pezizomycotina</taxon>
        <taxon>Eurotiomycetes</taxon>
        <taxon>Eurotiomycetidae</taxon>
        <taxon>Eurotiales</taxon>
        <taxon>Aspergillaceae</taxon>
        <taxon>Penicillium</taxon>
    </lineage>
</organism>